<name>L7CHY6_RHOBT</name>
<dbReference type="PANTHER" id="PTHR30408">
    <property type="entry name" value="TYPE-1 RESTRICTION ENZYME ECOKI SPECIFICITY PROTEIN"/>
    <property type="match status" value="1"/>
</dbReference>
<gene>
    <name evidence="5" type="ORF">RBSWK_03374</name>
</gene>
<keyword evidence="2" id="KW-0680">Restriction system</keyword>
<proteinExistence type="inferred from homology"/>
<evidence type="ECO:0000256" key="1">
    <source>
        <dbReference type="ARBA" id="ARBA00010923"/>
    </source>
</evidence>
<dbReference type="GO" id="GO:0003677">
    <property type="term" value="F:DNA binding"/>
    <property type="evidence" value="ECO:0007669"/>
    <property type="project" value="UniProtKB-KW"/>
</dbReference>
<comment type="similarity">
    <text evidence="1">Belongs to the type-I restriction system S methylase family.</text>
</comment>
<dbReference type="InterPro" id="IPR044946">
    <property type="entry name" value="Restrct_endonuc_typeI_TRD_sf"/>
</dbReference>
<dbReference type="PATRIC" id="fig|993516.3.peg.3595"/>
<dbReference type="CDD" id="cd16961">
    <property type="entry name" value="RMtype1_S_TRD-CR_like"/>
    <property type="match status" value="1"/>
</dbReference>
<evidence type="ECO:0000313" key="6">
    <source>
        <dbReference type="Proteomes" id="UP000010959"/>
    </source>
</evidence>
<dbReference type="PANTHER" id="PTHR30408:SF12">
    <property type="entry name" value="TYPE I RESTRICTION ENZYME MJAVIII SPECIFICITY SUBUNIT"/>
    <property type="match status" value="1"/>
</dbReference>
<evidence type="ECO:0000256" key="2">
    <source>
        <dbReference type="ARBA" id="ARBA00022747"/>
    </source>
</evidence>
<dbReference type="Proteomes" id="UP000010959">
    <property type="component" value="Unassembled WGS sequence"/>
</dbReference>
<dbReference type="Gene3D" id="3.90.220.20">
    <property type="entry name" value="DNA methylase specificity domains"/>
    <property type="match status" value="2"/>
</dbReference>
<reference evidence="5 6" key="1">
    <citation type="journal article" date="2013" name="Mar. Genomics">
        <title>Expression of sulfatases in Rhodopirellula baltica and the diversity of sulfatases in the genus Rhodopirellula.</title>
        <authorList>
            <person name="Wegner C.E."/>
            <person name="Richter-Heitmann T."/>
            <person name="Klindworth A."/>
            <person name="Klockow C."/>
            <person name="Richter M."/>
            <person name="Achstetter T."/>
            <person name="Glockner F.O."/>
            <person name="Harder J."/>
        </authorList>
    </citation>
    <scope>NUCLEOTIDE SEQUENCE [LARGE SCALE GENOMIC DNA]</scope>
    <source>
        <strain evidence="5 6">SWK14</strain>
    </source>
</reference>
<dbReference type="GO" id="GO:0009307">
    <property type="term" value="P:DNA restriction-modification system"/>
    <property type="evidence" value="ECO:0007669"/>
    <property type="project" value="UniProtKB-KW"/>
</dbReference>
<sequence>MSAPTTFQELLDDEVLDIGDGYRAKNSELTGGGEIFLRAGHVTDTHIDFEGVERFDPALSEKVESKMSEVGDTIITTKGNSTGRTSFVTSDMPRFVYSPHLCYWRSTDPERIENGFLRYWARGKEFQHQLAALKASTDMAPYLSLKDQKRLKITLPPIEEQRAIASILGALDDKIELNRRMNATLESLARAIFKSWFVDFDPVHVNAGKINAGQMPASSAIPTTHDPKVLDLFPSTFQDSELGPIPEGWGSTTLGDEVDFQTGNAFKSKSFTNEPPGTRLARGMNVKEGVFFWGNQTRYWPEVTEDIEPYLLRAGDVLIGMDGSKVGKNWVRVREVDLPCLLVQRVARLRAADSVGENFLWIFCGSETFRRYVDSVKTGTSIPHISGGQIKSLSFVRPPKGDDRVFHEFENIVSAFASQQSARQECK</sequence>
<feature type="domain" description="Type I restriction modification DNA specificity" evidence="4">
    <location>
        <begin position="14"/>
        <end position="186"/>
    </location>
</feature>
<accession>L7CHY6</accession>
<dbReference type="EMBL" id="AMWG01000094">
    <property type="protein sequence ID" value="ELP32686.1"/>
    <property type="molecule type" value="Genomic_DNA"/>
</dbReference>
<organism evidence="5 6">
    <name type="scientific">Rhodopirellula baltica SWK14</name>
    <dbReference type="NCBI Taxonomy" id="993516"/>
    <lineage>
        <taxon>Bacteria</taxon>
        <taxon>Pseudomonadati</taxon>
        <taxon>Planctomycetota</taxon>
        <taxon>Planctomycetia</taxon>
        <taxon>Pirellulales</taxon>
        <taxon>Pirellulaceae</taxon>
        <taxon>Rhodopirellula</taxon>
    </lineage>
</organism>
<evidence type="ECO:0000313" key="5">
    <source>
        <dbReference type="EMBL" id="ELP32686.1"/>
    </source>
</evidence>
<protein>
    <submittedName>
        <fullName evidence="5">Type I restriction system specificity protein</fullName>
    </submittedName>
</protein>
<dbReference type="AlphaFoldDB" id="L7CHY6"/>
<comment type="caution">
    <text evidence="5">The sequence shown here is derived from an EMBL/GenBank/DDBJ whole genome shotgun (WGS) entry which is preliminary data.</text>
</comment>
<evidence type="ECO:0000259" key="4">
    <source>
        <dbReference type="Pfam" id="PF01420"/>
    </source>
</evidence>
<dbReference type="InterPro" id="IPR052021">
    <property type="entry name" value="Type-I_RS_S_subunit"/>
</dbReference>
<dbReference type="Pfam" id="PF01420">
    <property type="entry name" value="Methylase_S"/>
    <property type="match status" value="1"/>
</dbReference>
<dbReference type="SUPFAM" id="SSF116734">
    <property type="entry name" value="DNA methylase specificity domain"/>
    <property type="match status" value="2"/>
</dbReference>
<keyword evidence="3" id="KW-0238">DNA-binding</keyword>
<dbReference type="RefSeq" id="WP_007338301.1">
    <property type="nucleotide sequence ID" value="NZ_AMWG01000094.1"/>
</dbReference>
<dbReference type="InterPro" id="IPR000055">
    <property type="entry name" value="Restrct_endonuc_typeI_TRD"/>
</dbReference>
<evidence type="ECO:0000256" key="3">
    <source>
        <dbReference type="ARBA" id="ARBA00023125"/>
    </source>
</evidence>